<reference evidence="1 2" key="1">
    <citation type="submission" date="2021-03" db="EMBL/GenBank/DDBJ databases">
        <authorList>
            <person name="Grouzdev D.S."/>
        </authorList>
    </citation>
    <scope>NUCLEOTIDE SEQUENCE [LARGE SCALE GENOMIC DNA]</scope>
    <source>
        <strain evidence="1 2">M50-1</strain>
    </source>
</reference>
<dbReference type="Proteomes" id="UP001193081">
    <property type="component" value="Unassembled WGS sequence"/>
</dbReference>
<sequence>MDYFVWYDESTQKTAAEKIHEASIAYQARFARIPQLVLVHNDDQTQVGGLVVRSEHAIQRNNFWLAI</sequence>
<protein>
    <submittedName>
        <fullName evidence="1">Uncharacterized protein</fullName>
    </submittedName>
</protein>
<comment type="caution">
    <text evidence="1">The sequence shown here is derived from an EMBL/GenBank/DDBJ whole genome shotgun (WGS) entry which is preliminary data.</text>
</comment>
<evidence type="ECO:0000313" key="2">
    <source>
        <dbReference type="Proteomes" id="UP001193081"/>
    </source>
</evidence>
<dbReference type="RefSeq" id="WP_135480118.1">
    <property type="nucleotide sequence ID" value="NZ_SIJK02000047.1"/>
</dbReference>
<organism evidence="1 2">
    <name type="scientific">Candidatus Chloroploca mongolica</name>
    <dbReference type="NCBI Taxonomy" id="2528176"/>
    <lineage>
        <taxon>Bacteria</taxon>
        <taxon>Bacillati</taxon>
        <taxon>Chloroflexota</taxon>
        <taxon>Chloroflexia</taxon>
        <taxon>Chloroflexales</taxon>
        <taxon>Chloroflexineae</taxon>
        <taxon>Oscillochloridaceae</taxon>
        <taxon>Candidatus Chloroploca</taxon>
    </lineage>
</organism>
<keyword evidence="2" id="KW-1185">Reference proteome</keyword>
<dbReference type="EMBL" id="SIJK02000047">
    <property type="protein sequence ID" value="MBP1467908.1"/>
    <property type="molecule type" value="Genomic_DNA"/>
</dbReference>
<name>A0ABS4DEQ7_9CHLR</name>
<proteinExistence type="predicted"/>
<evidence type="ECO:0000313" key="1">
    <source>
        <dbReference type="EMBL" id="MBP1467908.1"/>
    </source>
</evidence>
<accession>A0ABS4DEQ7</accession>
<gene>
    <name evidence="1" type="ORF">EYB53_019485</name>
</gene>